<dbReference type="EMBL" id="JAULSU010000002">
    <property type="protein sequence ID" value="KAK0627733.1"/>
    <property type="molecule type" value="Genomic_DNA"/>
</dbReference>
<evidence type="ECO:0000313" key="2">
    <source>
        <dbReference type="Proteomes" id="UP001175000"/>
    </source>
</evidence>
<sequence>MFFSMAASLLAALSLDAWILASILVFSASNVSSTASWISSIFSSIFSLIDSSDPLTTIWISTIFSSRWFMVLCPTLRAISTSSFTTTSSCVIAWIACFVDP</sequence>
<keyword evidence="2" id="KW-1185">Reference proteome</keyword>
<dbReference type="AlphaFoldDB" id="A0AA39X5K7"/>
<accession>A0AA39X5K7</accession>
<dbReference type="Proteomes" id="UP001175000">
    <property type="component" value="Unassembled WGS sequence"/>
</dbReference>
<evidence type="ECO:0000313" key="1">
    <source>
        <dbReference type="EMBL" id="KAK0627733.1"/>
    </source>
</evidence>
<protein>
    <submittedName>
        <fullName evidence="1">Uncharacterized protein</fullName>
    </submittedName>
</protein>
<proteinExistence type="predicted"/>
<gene>
    <name evidence="1" type="ORF">B0T14DRAFT_513252</name>
</gene>
<name>A0AA39X5K7_9PEZI</name>
<organism evidence="1 2">
    <name type="scientific">Immersiella caudata</name>
    <dbReference type="NCBI Taxonomy" id="314043"/>
    <lineage>
        <taxon>Eukaryota</taxon>
        <taxon>Fungi</taxon>
        <taxon>Dikarya</taxon>
        <taxon>Ascomycota</taxon>
        <taxon>Pezizomycotina</taxon>
        <taxon>Sordariomycetes</taxon>
        <taxon>Sordariomycetidae</taxon>
        <taxon>Sordariales</taxon>
        <taxon>Lasiosphaeriaceae</taxon>
        <taxon>Immersiella</taxon>
    </lineage>
</organism>
<comment type="caution">
    <text evidence="1">The sequence shown here is derived from an EMBL/GenBank/DDBJ whole genome shotgun (WGS) entry which is preliminary data.</text>
</comment>
<reference evidence="1" key="1">
    <citation type="submission" date="2023-06" db="EMBL/GenBank/DDBJ databases">
        <title>Genome-scale phylogeny and comparative genomics of the fungal order Sordariales.</title>
        <authorList>
            <consortium name="Lawrence Berkeley National Laboratory"/>
            <person name="Hensen N."/>
            <person name="Bonometti L."/>
            <person name="Westerberg I."/>
            <person name="Brannstrom I.O."/>
            <person name="Guillou S."/>
            <person name="Cros-Aarteil S."/>
            <person name="Calhoun S."/>
            <person name="Haridas S."/>
            <person name="Kuo A."/>
            <person name="Mondo S."/>
            <person name="Pangilinan J."/>
            <person name="Riley R."/>
            <person name="Labutti K."/>
            <person name="Andreopoulos B."/>
            <person name="Lipzen A."/>
            <person name="Chen C."/>
            <person name="Yanf M."/>
            <person name="Daum C."/>
            <person name="Ng V."/>
            <person name="Clum A."/>
            <person name="Steindorff A."/>
            <person name="Ohm R."/>
            <person name="Martin F."/>
            <person name="Silar P."/>
            <person name="Natvig D."/>
            <person name="Lalanne C."/>
            <person name="Gautier V."/>
            <person name="Ament-Velasquez S.L."/>
            <person name="Kruys A."/>
            <person name="Hutchinson M.I."/>
            <person name="Powell A.J."/>
            <person name="Barry K."/>
            <person name="Miller A.N."/>
            <person name="Grigoriev I.V."/>
            <person name="Debuchy R."/>
            <person name="Gladieux P."/>
            <person name="Thoren M.H."/>
            <person name="Johannesson H."/>
        </authorList>
    </citation>
    <scope>NUCLEOTIDE SEQUENCE</scope>
    <source>
        <strain evidence="1">CBS 606.72</strain>
    </source>
</reference>